<protein>
    <submittedName>
        <fullName evidence="2">Uncharacterized protein</fullName>
    </submittedName>
</protein>
<feature type="region of interest" description="Disordered" evidence="1">
    <location>
        <begin position="1"/>
        <end position="25"/>
    </location>
</feature>
<sequence>MDPMDTSSPLAGKLPKLPGHRDPSRSKRAVLALDLEEVPIYLPVLHTEAYSKLLRYFYCSTEAHERSKRQLADVTTIFQSFDTLPADKLSLHGTSGYIGHQSSSGLTAIRPQ</sequence>
<name>A0A0J6YBG8_COCIT</name>
<organism evidence="2 3">
    <name type="scientific">Coccidioides immitis RMSCC 2394</name>
    <dbReference type="NCBI Taxonomy" id="404692"/>
    <lineage>
        <taxon>Eukaryota</taxon>
        <taxon>Fungi</taxon>
        <taxon>Dikarya</taxon>
        <taxon>Ascomycota</taxon>
        <taxon>Pezizomycotina</taxon>
        <taxon>Eurotiomycetes</taxon>
        <taxon>Eurotiomycetidae</taxon>
        <taxon>Onygenales</taxon>
        <taxon>Onygenaceae</taxon>
        <taxon>Coccidioides</taxon>
    </lineage>
</organism>
<evidence type="ECO:0000313" key="2">
    <source>
        <dbReference type="EMBL" id="KMP05070.1"/>
    </source>
</evidence>
<gene>
    <name evidence="2" type="ORF">CIRG_04751</name>
</gene>
<dbReference type="EMBL" id="DS028095">
    <property type="protein sequence ID" value="KMP05070.1"/>
    <property type="molecule type" value="Genomic_DNA"/>
</dbReference>
<proteinExistence type="predicted"/>
<accession>A0A0J6YBG8</accession>
<dbReference type="Proteomes" id="UP000054565">
    <property type="component" value="Unassembled WGS sequence"/>
</dbReference>
<evidence type="ECO:0000256" key="1">
    <source>
        <dbReference type="SAM" id="MobiDB-lite"/>
    </source>
</evidence>
<reference evidence="3" key="1">
    <citation type="journal article" date="2010" name="Genome Res.">
        <title>Population genomic sequencing of Coccidioides fungi reveals recent hybridization and transposon control.</title>
        <authorList>
            <person name="Neafsey D.E."/>
            <person name="Barker B.M."/>
            <person name="Sharpton T.J."/>
            <person name="Stajich J.E."/>
            <person name="Park D.J."/>
            <person name="Whiston E."/>
            <person name="Hung C.-Y."/>
            <person name="McMahan C."/>
            <person name="White J."/>
            <person name="Sykes S."/>
            <person name="Heiman D."/>
            <person name="Young S."/>
            <person name="Zeng Q."/>
            <person name="Abouelleil A."/>
            <person name="Aftuck L."/>
            <person name="Bessette D."/>
            <person name="Brown A."/>
            <person name="FitzGerald M."/>
            <person name="Lui A."/>
            <person name="Macdonald J.P."/>
            <person name="Priest M."/>
            <person name="Orbach M.J."/>
            <person name="Galgiani J.N."/>
            <person name="Kirkland T.N."/>
            <person name="Cole G.T."/>
            <person name="Birren B.W."/>
            <person name="Henn M.R."/>
            <person name="Taylor J.W."/>
            <person name="Rounsley S.D."/>
        </authorList>
    </citation>
    <scope>NUCLEOTIDE SEQUENCE [LARGE SCALE GENOMIC DNA]</scope>
    <source>
        <strain evidence="3">RMSCC 2394</strain>
    </source>
</reference>
<evidence type="ECO:0000313" key="3">
    <source>
        <dbReference type="Proteomes" id="UP000054565"/>
    </source>
</evidence>
<dbReference type="AlphaFoldDB" id="A0A0J6YBG8"/>